<dbReference type="Proteomes" id="UP000019484">
    <property type="component" value="Unassembled WGS sequence"/>
</dbReference>
<feature type="domain" description="N-acetyltransferase" evidence="3">
    <location>
        <begin position="121"/>
        <end position="291"/>
    </location>
</feature>
<name>W9Y8P1_9EURO</name>
<reference evidence="4 5" key="1">
    <citation type="submission" date="2013-03" db="EMBL/GenBank/DDBJ databases">
        <title>The Genome Sequence of Capronia coronata CBS 617.96.</title>
        <authorList>
            <consortium name="The Broad Institute Genomics Platform"/>
            <person name="Cuomo C."/>
            <person name="de Hoog S."/>
            <person name="Gorbushina A."/>
            <person name="Walker B."/>
            <person name="Young S.K."/>
            <person name="Zeng Q."/>
            <person name="Gargeya S."/>
            <person name="Fitzgerald M."/>
            <person name="Haas B."/>
            <person name="Abouelleil A."/>
            <person name="Allen A.W."/>
            <person name="Alvarado L."/>
            <person name="Arachchi H.M."/>
            <person name="Berlin A.M."/>
            <person name="Chapman S.B."/>
            <person name="Gainer-Dewar J."/>
            <person name="Goldberg J."/>
            <person name="Griggs A."/>
            <person name="Gujja S."/>
            <person name="Hansen M."/>
            <person name="Howarth C."/>
            <person name="Imamovic A."/>
            <person name="Ireland A."/>
            <person name="Larimer J."/>
            <person name="McCowan C."/>
            <person name="Murphy C."/>
            <person name="Pearson M."/>
            <person name="Poon T.W."/>
            <person name="Priest M."/>
            <person name="Roberts A."/>
            <person name="Saif S."/>
            <person name="Shea T."/>
            <person name="Sisk P."/>
            <person name="Sykes S."/>
            <person name="Wortman J."/>
            <person name="Nusbaum C."/>
            <person name="Birren B."/>
        </authorList>
    </citation>
    <scope>NUCLEOTIDE SEQUENCE [LARGE SCALE GENOMIC DNA]</scope>
    <source>
        <strain evidence="4 5">CBS 617.96</strain>
    </source>
</reference>
<keyword evidence="2" id="KW-0472">Membrane</keyword>
<dbReference type="Gene3D" id="3.40.630.30">
    <property type="match status" value="1"/>
</dbReference>
<feature type="transmembrane region" description="Helical" evidence="2">
    <location>
        <begin position="105"/>
        <end position="126"/>
    </location>
</feature>
<dbReference type="eggNOG" id="ENOG502SMXQ">
    <property type="taxonomic scope" value="Eukaryota"/>
</dbReference>
<dbReference type="SUPFAM" id="SSF55729">
    <property type="entry name" value="Acyl-CoA N-acyltransferases (Nat)"/>
    <property type="match status" value="1"/>
</dbReference>
<feature type="compositionally biased region" description="Pro residues" evidence="1">
    <location>
        <begin position="1"/>
        <end position="12"/>
    </location>
</feature>
<protein>
    <recommendedName>
        <fullName evidence="3">N-acetyltransferase domain-containing protein</fullName>
    </recommendedName>
</protein>
<evidence type="ECO:0000256" key="1">
    <source>
        <dbReference type="SAM" id="MobiDB-lite"/>
    </source>
</evidence>
<dbReference type="GeneID" id="19164016"/>
<dbReference type="InterPro" id="IPR016181">
    <property type="entry name" value="Acyl_CoA_acyltransferase"/>
</dbReference>
<evidence type="ECO:0000313" key="4">
    <source>
        <dbReference type="EMBL" id="EXJ78769.1"/>
    </source>
</evidence>
<keyword evidence="5" id="KW-1185">Reference proteome</keyword>
<sequence>MSSSSPLPPLSPSPLAQSPEFLQDHTALDSRQGSSLLDSIPELTTKHAISEDDKVEALHLLADSVAQQRQVAASAVLFHPLTLSTLILLFGLVHQSLYKGSNSDYAIIGTTSAGILMATLITIRWMTSGYIQEAEKIGTWKWLNQGRNESDCSAVGEEDEVLLTWFGDEVIGTLLLRGQREPPPSSSGSSSPKKLRKNQHVKGVIRGWTVKRRYRHKGIGQGLLEEAVQLCQRKGWSGPDFADDHANSRRVLPQTFQGGFAKRERLAREMLERVKDEAGQPVSGGGRKGKR</sequence>
<comment type="caution">
    <text evidence="4">The sequence shown here is derived from an EMBL/GenBank/DDBJ whole genome shotgun (WGS) entry which is preliminary data.</text>
</comment>
<organism evidence="4 5">
    <name type="scientific">Capronia coronata CBS 617.96</name>
    <dbReference type="NCBI Taxonomy" id="1182541"/>
    <lineage>
        <taxon>Eukaryota</taxon>
        <taxon>Fungi</taxon>
        <taxon>Dikarya</taxon>
        <taxon>Ascomycota</taxon>
        <taxon>Pezizomycotina</taxon>
        <taxon>Eurotiomycetes</taxon>
        <taxon>Chaetothyriomycetidae</taxon>
        <taxon>Chaetothyriales</taxon>
        <taxon>Herpotrichiellaceae</taxon>
        <taxon>Capronia</taxon>
    </lineage>
</organism>
<dbReference type="OrthoDB" id="5343688at2759"/>
<gene>
    <name evidence="4" type="ORF">A1O1_09171</name>
</gene>
<keyword evidence="2" id="KW-0812">Transmembrane</keyword>
<dbReference type="PROSITE" id="PS51186">
    <property type="entry name" value="GNAT"/>
    <property type="match status" value="1"/>
</dbReference>
<dbReference type="InterPro" id="IPR000182">
    <property type="entry name" value="GNAT_dom"/>
</dbReference>
<dbReference type="HOGENOM" id="CLU_040076_1_0_1"/>
<dbReference type="GO" id="GO:0016747">
    <property type="term" value="F:acyltransferase activity, transferring groups other than amino-acyl groups"/>
    <property type="evidence" value="ECO:0007669"/>
    <property type="project" value="InterPro"/>
</dbReference>
<dbReference type="EMBL" id="AMWN01000011">
    <property type="protein sequence ID" value="EXJ78769.1"/>
    <property type="molecule type" value="Genomic_DNA"/>
</dbReference>
<feature type="transmembrane region" description="Helical" evidence="2">
    <location>
        <begin position="71"/>
        <end position="93"/>
    </location>
</feature>
<evidence type="ECO:0000256" key="2">
    <source>
        <dbReference type="SAM" id="Phobius"/>
    </source>
</evidence>
<evidence type="ECO:0000259" key="3">
    <source>
        <dbReference type="PROSITE" id="PS51186"/>
    </source>
</evidence>
<feature type="region of interest" description="Disordered" evidence="1">
    <location>
        <begin position="177"/>
        <end position="199"/>
    </location>
</feature>
<proteinExistence type="predicted"/>
<dbReference type="RefSeq" id="XP_007728217.1">
    <property type="nucleotide sequence ID" value="XM_007730027.1"/>
</dbReference>
<dbReference type="AlphaFoldDB" id="W9Y8P1"/>
<accession>W9Y8P1</accession>
<keyword evidence="2" id="KW-1133">Transmembrane helix</keyword>
<dbReference type="Pfam" id="PF00583">
    <property type="entry name" value="Acetyltransf_1"/>
    <property type="match status" value="1"/>
</dbReference>
<evidence type="ECO:0000313" key="5">
    <source>
        <dbReference type="Proteomes" id="UP000019484"/>
    </source>
</evidence>
<feature type="region of interest" description="Disordered" evidence="1">
    <location>
        <begin position="1"/>
        <end position="21"/>
    </location>
</feature>